<dbReference type="InterPro" id="IPR006118">
    <property type="entry name" value="Recombinase_CS"/>
</dbReference>
<dbReference type="RefSeq" id="WP_147669652.1">
    <property type="nucleotide sequence ID" value="NZ_CP120678.1"/>
</dbReference>
<evidence type="ECO:0000259" key="6">
    <source>
        <dbReference type="PROSITE" id="PS51736"/>
    </source>
</evidence>
<dbReference type="CDD" id="cd03768">
    <property type="entry name" value="SR_ResInv"/>
    <property type="match status" value="1"/>
</dbReference>
<dbReference type="PANTHER" id="PTHR30461">
    <property type="entry name" value="DNA-INVERTASE FROM LAMBDOID PROPHAGE"/>
    <property type="match status" value="1"/>
</dbReference>
<dbReference type="PROSITE" id="PS00397">
    <property type="entry name" value="RECOMBINASES_1"/>
    <property type="match status" value="1"/>
</dbReference>
<dbReference type="KEGG" id="sgbi:P3F81_11425"/>
<dbReference type="InterPro" id="IPR050639">
    <property type="entry name" value="SSR_resolvase"/>
</dbReference>
<dbReference type="SMART" id="SM00857">
    <property type="entry name" value="Resolvase"/>
    <property type="match status" value="1"/>
</dbReference>
<reference evidence="7" key="1">
    <citation type="submission" date="2023-03" db="EMBL/GenBank/DDBJ databases">
        <title>Selenobaculum gbiensis gen. nov. sp. nov., a new bacterium isolated from the gut microbiota of IBD patient.</title>
        <authorList>
            <person name="Yeo S."/>
            <person name="Park H."/>
            <person name="Huh C.S."/>
        </authorList>
    </citation>
    <scope>NUCLEOTIDE SEQUENCE</scope>
    <source>
        <strain evidence="7">ICN-92133</strain>
    </source>
</reference>
<keyword evidence="1" id="KW-0229">DNA integration</keyword>
<dbReference type="AlphaFoldDB" id="A0A9Y2AIA5"/>
<keyword evidence="2" id="KW-0238">DNA-binding</keyword>
<evidence type="ECO:0000256" key="4">
    <source>
        <dbReference type="PIRSR" id="PIRSR606118-50"/>
    </source>
</evidence>
<evidence type="ECO:0000256" key="1">
    <source>
        <dbReference type="ARBA" id="ARBA00022908"/>
    </source>
</evidence>
<proteinExistence type="predicted"/>
<keyword evidence="3" id="KW-0233">DNA recombination</keyword>
<dbReference type="GO" id="GO:0015074">
    <property type="term" value="P:DNA integration"/>
    <property type="evidence" value="ECO:0007669"/>
    <property type="project" value="UniProtKB-KW"/>
</dbReference>
<dbReference type="Proteomes" id="UP001243623">
    <property type="component" value="Chromosome"/>
</dbReference>
<evidence type="ECO:0000256" key="2">
    <source>
        <dbReference type="ARBA" id="ARBA00023125"/>
    </source>
</evidence>
<evidence type="ECO:0000256" key="3">
    <source>
        <dbReference type="ARBA" id="ARBA00023172"/>
    </source>
</evidence>
<dbReference type="EMBL" id="CP120678">
    <property type="protein sequence ID" value="WIW70478.1"/>
    <property type="molecule type" value="Genomic_DNA"/>
</dbReference>
<dbReference type="GO" id="GO:0003677">
    <property type="term" value="F:DNA binding"/>
    <property type="evidence" value="ECO:0007669"/>
    <property type="project" value="UniProtKB-KW"/>
</dbReference>
<dbReference type="GO" id="GO:0000150">
    <property type="term" value="F:DNA strand exchange activity"/>
    <property type="evidence" value="ECO:0007669"/>
    <property type="project" value="InterPro"/>
</dbReference>
<keyword evidence="8" id="KW-1185">Reference proteome</keyword>
<dbReference type="PROSITE" id="PS51736">
    <property type="entry name" value="RECOMBINASES_3"/>
    <property type="match status" value="1"/>
</dbReference>
<evidence type="ECO:0000313" key="8">
    <source>
        <dbReference type="Proteomes" id="UP001243623"/>
    </source>
</evidence>
<dbReference type="PANTHER" id="PTHR30461:SF19">
    <property type="entry name" value="SITE-SPECIFIC RECOMBINASE RESOLVASE FAMILY"/>
    <property type="match status" value="1"/>
</dbReference>
<dbReference type="InterPro" id="IPR036162">
    <property type="entry name" value="Resolvase-like_N_sf"/>
</dbReference>
<gene>
    <name evidence="7" type="ORF">P3F81_11425</name>
</gene>
<dbReference type="Pfam" id="PF00239">
    <property type="entry name" value="Resolvase"/>
    <property type="match status" value="1"/>
</dbReference>
<sequence length="202" mass="23698">MTKQVYGYIRVSSRDQNVQRQMLSFLDLGIEIQNIFIDKQSGKDFERKQYKRLLRKLRKGDLFIVKSIDRLGRNYEEILIQWRYITKNKKVDIRVIDMPLLDTTISKDLLGTFISDLVLQLLSFVAENEREMIRARQAEGILAAKKRGVRFGRPEKEIPSNFPTICQSWKNALITLPEALDLLDMSRSTFYRKAKKYANCAQ</sequence>
<evidence type="ECO:0000256" key="5">
    <source>
        <dbReference type="PROSITE-ProRule" id="PRU10137"/>
    </source>
</evidence>
<dbReference type="SUPFAM" id="SSF53041">
    <property type="entry name" value="Resolvase-like"/>
    <property type="match status" value="1"/>
</dbReference>
<feature type="active site" description="O-(5'-phospho-DNA)-serine intermediate" evidence="4 5">
    <location>
        <position position="12"/>
    </location>
</feature>
<evidence type="ECO:0000313" key="7">
    <source>
        <dbReference type="EMBL" id="WIW70478.1"/>
    </source>
</evidence>
<dbReference type="PROSITE" id="PS00398">
    <property type="entry name" value="RECOMBINASES_2"/>
    <property type="match status" value="1"/>
</dbReference>
<dbReference type="Gene3D" id="3.40.50.1390">
    <property type="entry name" value="Resolvase, N-terminal catalytic domain"/>
    <property type="match status" value="1"/>
</dbReference>
<dbReference type="InterPro" id="IPR006119">
    <property type="entry name" value="Resolv_N"/>
</dbReference>
<feature type="domain" description="Resolvase/invertase-type recombinase catalytic" evidence="6">
    <location>
        <begin position="4"/>
        <end position="148"/>
    </location>
</feature>
<accession>A0A9Y2AIA5</accession>
<name>A0A9Y2AIA5_9FIRM</name>
<protein>
    <submittedName>
        <fullName evidence="7">Recombinase family protein</fullName>
    </submittedName>
</protein>
<organism evidence="7 8">
    <name type="scientific">Selenobaculum gibii</name>
    <dbReference type="NCBI Taxonomy" id="3054208"/>
    <lineage>
        <taxon>Bacteria</taxon>
        <taxon>Bacillati</taxon>
        <taxon>Bacillota</taxon>
        <taxon>Negativicutes</taxon>
        <taxon>Selenomonadales</taxon>
        <taxon>Selenomonadaceae</taxon>
        <taxon>Selenobaculum</taxon>
    </lineage>
</organism>